<feature type="transmembrane region" description="Helical" evidence="3">
    <location>
        <begin position="620"/>
        <end position="641"/>
    </location>
</feature>
<dbReference type="GeneID" id="94289105"/>
<organism evidence="5 6">
    <name type="scientific">Porcisia hertigi</name>
    <dbReference type="NCBI Taxonomy" id="2761500"/>
    <lineage>
        <taxon>Eukaryota</taxon>
        <taxon>Discoba</taxon>
        <taxon>Euglenozoa</taxon>
        <taxon>Kinetoplastea</taxon>
        <taxon>Metakinetoplastina</taxon>
        <taxon>Trypanosomatida</taxon>
        <taxon>Trypanosomatidae</taxon>
        <taxon>Leishmaniinae</taxon>
        <taxon>Porcisia</taxon>
    </lineage>
</organism>
<evidence type="ECO:0000256" key="1">
    <source>
        <dbReference type="ARBA" id="ARBA00008306"/>
    </source>
</evidence>
<accession>A0A836ING1</accession>
<name>A0A836ING1_9TRYP</name>
<protein>
    <recommendedName>
        <fullName evidence="4">DUF155 domain-containing protein</fullName>
    </recommendedName>
</protein>
<keyword evidence="3" id="KW-0812">Transmembrane</keyword>
<keyword evidence="3" id="KW-0472">Membrane</keyword>
<feature type="compositionally biased region" description="Basic residues" evidence="2">
    <location>
        <begin position="35"/>
        <end position="46"/>
    </location>
</feature>
<evidence type="ECO:0000313" key="6">
    <source>
        <dbReference type="Proteomes" id="UP000674318"/>
    </source>
</evidence>
<keyword evidence="6" id="KW-1185">Reference proteome</keyword>
<comment type="similarity">
    <text evidence="1">Belongs to the RMD1/sif2 family.</text>
</comment>
<evidence type="ECO:0000259" key="4">
    <source>
        <dbReference type="Pfam" id="PF02582"/>
    </source>
</evidence>
<dbReference type="OrthoDB" id="242766at2759"/>
<reference evidence="5 6" key="1">
    <citation type="submission" date="2021-02" db="EMBL/GenBank/DDBJ databases">
        <title>Porcisia hertigi Genome sequencing and assembly.</title>
        <authorList>
            <person name="Almutairi H."/>
            <person name="Gatherer D."/>
        </authorList>
    </citation>
    <scope>NUCLEOTIDE SEQUENCE [LARGE SCALE GENOMIC DNA]</scope>
    <source>
        <strain evidence="5 6">C119</strain>
    </source>
</reference>
<dbReference type="PANTHER" id="PTHR16255">
    <property type="entry name" value="REQUIRED FOR MEIOTIC NUCLEAR DIVISION PROTEIN 1 HOMOLOG"/>
    <property type="match status" value="1"/>
</dbReference>
<dbReference type="PANTHER" id="PTHR16255:SF20">
    <property type="entry name" value="DUF155 DOMAIN-CONTAINING PROTEIN"/>
    <property type="match status" value="1"/>
</dbReference>
<feature type="region of interest" description="Disordered" evidence="2">
    <location>
        <begin position="1"/>
        <end position="76"/>
    </location>
</feature>
<evidence type="ECO:0000313" key="5">
    <source>
        <dbReference type="EMBL" id="KAG5498718.1"/>
    </source>
</evidence>
<proteinExistence type="inferred from homology"/>
<feature type="domain" description="DUF155" evidence="4">
    <location>
        <begin position="396"/>
        <end position="596"/>
    </location>
</feature>
<dbReference type="InterPro" id="IPR051624">
    <property type="entry name" value="RMD1/Sad1-interacting"/>
</dbReference>
<feature type="region of interest" description="Disordered" evidence="2">
    <location>
        <begin position="290"/>
        <end position="316"/>
    </location>
</feature>
<dbReference type="RefSeq" id="XP_067755472.1">
    <property type="nucleotide sequence ID" value="XM_067899028.1"/>
</dbReference>
<dbReference type="EMBL" id="JAFJZO010000030">
    <property type="protein sequence ID" value="KAG5498718.1"/>
    <property type="molecule type" value="Genomic_DNA"/>
</dbReference>
<feature type="region of interest" description="Disordered" evidence="2">
    <location>
        <begin position="194"/>
        <end position="217"/>
    </location>
</feature>
<evidence type="ECO:0000256" key="3">
    <source>
        <dbReference type="SAM" id="Phobius"/>
    </source>
</evidence>
<dbReference type="InterPro" id="IPR003734">
    <property type="entry name" value="DUF155"/>
</dbReference>
<evidence type="ECO:0000256" key="2">
    <source>
        <dbReference type="SAM" id="MobiDB-lite"/>
    </source>
</evidence>
<dbReference type="Pfam" id="PF02582">
    <property type="entry name" value="DUF155"/>
    <property type="match status" value="1"/>
</dbReference>
<keyword evidence="3" id="KW-1133">Transmembrane helix</keyword>
<sequence length="656" mass="73302">MDGCLGARDVTVLSDGKRRSSTAASSETNEESAPHHHSGPSTRKSKGVNLAGDYNTAMSPTGSSPSRRRRHACAHSNRDAQHDILFSDDDYTGPRLIAPQSCSLPGALHVACETNPNIIEDRQGSVEESLLSVGEEHGGFLDRCVRHKPHAQRGNAHEGGGNSNDSEARNFCFSHRTSTAFPTSPFNVTSAALAMRPPSPADNRRPSCRLSMQESEMPADPRTRLLGLVMANATAGITLAEMQQQMNWNAEYAATYGPLLEYLQSYQSIFVVSPVDDRVRLRRPFHVHTTARSQNDRRPAYAASSRVSPWPAHQRHGRRTDRYVGHPLPSVGERRSGKLFLSSAEALAAQIGSVSYSCVAERLNLGALEAVYHRRGYKTEIVHSVLHVSSEHVFDLFLFSNGTVVWWGMDRKDHWIVDDDFLSPTNRLLEGVEHRHAQAEIDALFPIWCSYELDTPSHAMSASSPLGLSPLEIGPAVDRLAKALCFDHYLVPISDPLHSLVMLTFSHSLGRSARVHYFEFVTKALHDDIMSIPAEFSGLVEYYSTKRRIARIEGELAEERLAIQSIHDTPDVLWEAPWLQGYYDMAEKQNTTESRLLWLTSRCDTLLEQLIHIKGRRHRLFMLGSDVFLIVLLLLDVLFMTSRLVSKLYFKVESES</sequence>
<dbReference type="GO" id="GO:0005739">
    <property type="term" value="C:mitochondrion"/>
    <property type="evidence" value="ECO:0007669"/>
    <property type="project" value="UniProtKB-ARBA"/>
</dbReference>
<dbReference type="AlphaFoldDB" id="A0A836ING1"/>
<comment type="caution">
    <text evidence="5">The sequence shown here is derived from an EMBL/GenBank/DDBJ whole genome shotgun (WGS) entry which is preliminary data.</text>
</comment>
<gene>
    <name evidence="5" type="ORF">JKF63_03006</name>
</gene>
<dbReference type="KEGG" id="phet:94289105"/>
<dbReference type="Proteomes" id="UP000674318">
    <property type="component" value="Unassembled WGS sequence"/>
</dbReference>
<feature type="region of interest" description="Disordered" evidence="2">
    <location>
        <begin position="150"/>
        <end position="169"/>
    </location>
</feature>